<feature type="chain" id="PRO_5040367052" evidence="5">
    <location>
        <begin position="18"/>
        <end position="152"/>
    </location>
</feature>
<evidence type="ECO:0000256" key="4">
    <source>
        <dbReference type="ARBA" id="ARBA00022729"/>
    </source>
</evidence>
<organism evidence="6 7">
    <name type="scientific">Pseudolycoriella hygida</name>
    <dbReference type="NCBI Taxonomy" id="35572"/>
    <lineage>
        <taxon>Eukaryota</taxon>
        <taxon>Metazoa</taxon>
        <taxon>Ecdysozoa</taxon>
        <taxon>Arthropoda</taxon>
        <taxon>Hexapoda</taxon>
        <taxon>Insecta</taxon>
        <taxon>Pterygota</taxon>
        <taxon>Neoptera</taxon>
        <taxon>Endopterygota</taxon>
        <taxon>Diptera</taxon>
        <taxon>Nematocera</taxon>
        <taxon>Sciaroidea</taxon>
        <taxon>Sciaridae</taxon>
        <taxon>Pseudolycoriella</taxon>
    </lineage>
</organism>
<dbReference type="InterPro" id="IPR036728">
    <property type="entry name" value="PBP_GOBP_sf"/>
</dbReference>
<dbReference type="OrthoDB" id="8194670at2759"/>
<dbReference type="SMART" id="SM00708">
    <property type="entry name" value="PhBP"/>
    <property type="match status" value="1"/>
</dbReference>
<evidence type="ECO:0000256" key="1">
    <source>
        <dbReference type="ARBA" id="ARBA00004613"/>
    </source>
</evidence>
<dbReference type="SUPFAM" id="SSF47565">
    <property type="entry name" value="Insect pheromone/odorant-binding proteins"/>
    <property type="match status" value="1"/>
</dbReference>
<keyword evidence="3" id="KW-0964">Secreted</keyword>
<keyword evidence="4 5" id="KW-0732">Signal</keyword>
<comment type="caution">
    <text evidence="6">The sequence shown here is derived from an EMBL/GenBank/DDBJ whole genome shotgun (WGS) entry which is preliminary data.</text>
</comment>
<proteinExistence type="inferred from homology"/>
<feature type="signal peptide" evidence="5">
    <location>
        <begin position="1"/>
        <end position="17"/>
    </location>
</feature>
<accession>A0A9Q0S782</accession>
<dbReference type="GO" id="GO:0005615">
    <property type="term" value="C:extracellular space"/>
    <property type="evidence" value="ECO:0007669"/>
    <property type="project" value="TreeGrafter"/>
</dbReference>
<dbReference type="PANTHER" id="PTHR11857">
    <property type="entry name" value="ODORANT BINDING PROTEIN-RELATED"/>
    <property type="match status" value="1"/>
</dbReference>
<dbReference type="GO" id="GO:0005549">
    <property type="term" value="F:odorant binding"/>
    <property type="evidence" value="ECO:0007669"/>
    <property type="project" value="InterPro"/>
</dbReference>
<dbReference type="PANTHER" id="PTHR11857:SF43">
    <property type="entry name" value="GEO07291P1-RELATED"/>
    <property type="match status" value="1"/>
</dbReference>
<comment type="similarity">
    <text evidence="2">Belongs to the PBP/GOBP family.</text>
</comment>
<dbReference type="AlphaFoldDB" id="A0A9Q0S782"/>
<evidence type="ECO:0000313" key="7">
    <source>
        <dbReference type="Proteomes" id="UP001151699"/>
    </source>
</evidence>
<evidence type="ECO:0000256" key="5">
    <source>
        <dbReference type="SAM" id="SignalP"/>
    </source>
</evidence>
<evidence type="ECO:0000256" key="3">
    <source>
        <dbReference type="ARBA" id="ARBA00022525"/>
    </source>
</evidence>
<dbReference type="Proteomes" id="UP001151699">
    <property type="component" value="Chromosome A"/>
</dbReference>
<gene>
    <name evidence="6" type="primary">Obp99a_2</name>
    <name evidence="6" type="ORF">Bhyg_01280</name>
</gene>
<reference evidence="6" key="1">
    <citation type="submission" date="2022-07" db="EMBL/GenBank/DDBJ databases">
        <authorList>
            <person name="Trinca V."/>
            <person name="Uliana J.V.C."/>
            <person name="Torres T.T."/>
            <person name="Ward R.J."/>
            <person name="Monesi N."/>
        </authorList>
    </citation>
    <scope>NUCLEOTIDE SEQUENCE</scope>
    <source>
        <strain evidence="6">HSMRA1968</strain>
        <tissue evidence="6">Whole embryos</tissue>
    </source>
</reference>
<evidence type="ECO:0000313" key="6">
    <source>
        <dbReference type="EMBL" id="KAJ6646070.1"/>
    </source>
</evidence>
<name>A0A9Q0S782_9DIPT</name>
<dbReference type="InterPro" id="IPR006170">
    <property type="entry name" value="PBP/GOBP"/>
</dbReference>
<dbReference type="GO" id="GO:0007608">
    <property type="term" value="P:sensory perception of smell"/>
    <property type="evidence" value="ECO:0007669"/>
    <property type="project" value="TreeGrafter"/>
</dbReference>
<sequence>MKFLILLVMVTMISSSAVWNPQTKTQMLFAHAKCFQTANKSGLMLSPVDFSNTSNESALLNNKTYVHCVVSELGFFDDTTGFNVDRIMKQLKDINSFIKHTSTLDRATFEKCADKNENGDTVDAWAFRGFRCMMDEIKKKQMKKLKNNVATR</sequence>
<dbReference type="Pfam" id="PF01395">
    <property type="entry name" value="PBP_GOBP"/>
    <property type="match status" value="1"/>
</dbReference>
<evidence type="ECO:0000256" key="2">
    <source>
        <dbReference type="ARBA" id="ARBA00008098"/>
    </source>
</evidence>
<keyword evidence="7" id="KW-1185">Reference proteome</keyword>
<dbReference type="EMBL" id="WJQU01000001">
    <property type="protein sequence ID" value="KAJ6646070.1"/>
    <property type="molecule type" value="Genomic_DNA"/>
</dbReference>
<protein>
    <submittedName>
        <fullName evidence="6">General odorant-binding protein 99a</fullName>
    </submittedName>
</protein>
<dbReference type="CDD" id="cd23992">
    <property type="entry name" value="PBP_GOBP"/>
    <property type="match status" value="1"/>
</dbReference>
<comment type="subcellular location">
    <subcellularLocation>
        <location evidence="1">Secreted</location>
    </subcellularLocation>
</comment>
<dbReference type="Gene3D" id="1.10.238.20">
    <property type="entry name" value="Pheromone/general odorant binding protein domain"/>
    <property type="match status" value="1"/>
</dbReference>